<dbReference type="PANTHER" id="PTHR10491">
    <property type="entry name" value="DTDP-4-DEHYDRORHAMNOSE REDUCTASE"/>
    <property type="match status" value="1"/>
</dbReference>
<comment type="pathway">
    <text evidence="1 6">Carbohydrate biosynthesis; dTDP-L-rhamnose biosynthesis.</text>
</comment>
<protein>
    <recommendedName>
        <fullName evidence="4 6">dTDP-4-dehydrorhamnose reductase</fullName>
        <ecNumber evidence="3 6">1.1.1.133</ecNumber>
    </recommendedName>
</protein>
<dbReference type="Gene3D" id="3.90.25.10">
    <property type="entry name" value="UDP-galactose 4-epimerase, domain 1"/>
    <property type="match status" value="1"/>
</dbReference>
<comment type="cofactor">
    <cofactor evidence="6">
        <name>Mg(2+)</name>
        <dbReference type="ChEBI" id="CHEBI:18420"/>
    </cofactor>
    <text evidence="6">Binds 1 Mg(2+) ion per monomer.</text>
</comment>
<dbReference type="EMBL" id="JBHRYH010000017">
    <property type="protein sequence ID" value="MFC3626056.1"/>
    <property type="molecule type" value="Genomic_DNA"/>
</dbReference>
<evidence type="ECO:0000313" key="9">
    <source>
        <dbReference type="Proteomes" id="UP001595636"/>
    </source>
</evidence>
<evidence type="ECO:0000256" key="1">
    <source>
        <dbReference type="ARBA" id="ARBA00004781"/>
    </source>
</evidence>
<proteinExistence type="inferred from homology"/>
<evidence type="ECO:0000259" key="7">
    <source>
        <dbReference type="Pfam" id="PF04321"/>
    </source>
</evidence>
<accession>A0ABV7TTI7</accession>
<keyword evidence="6 8" id="KW-0560">Oxidoreductase</keyword>
<dbReference type="InterPro" id="IPR005913">
    <property type="entry name" value="dTDP_dehydrorham_reduct"/>
</dbReference>
<dbReference type="PANTHER" id="PTHR10491:SF4">
    <property type="entry name" value="METHIONINE ADENOSYLTRANSFERASE 2 SUBUNIT BETA"/>
    <property type="match status" value="1"/>
</dbReference>
<dbReference type="Proteomes" id="UP001595636">
    <property type="component" value="Unassembled WGS sequence"/>
</dbReference>
<comment type="function">
    <text evidence="6">Catalyzes the reduction of dTDP-6-deoxy-L-lyxo-4-hexulose to yield dTDP-L-rhamnose.</text>
</comment>
<dbReference type="CDD" id="cd05254">
    <property type="entry name" value="dTDP_HR_like_SDR_e"/>
    <property type="match status" value="1"/>
</dbReference>
<gene>
    <name evidence="8" type="primary">rfbD</name>
    <name evidence="8" type="ORF">ACFOKJ_07895</name>
</gene>
<dbReference type="GO" id="GO:0008831">
    <property type="term" value="F:dTDP-4-dehydrorhamnose reductase activity"/>
    <property type="evidence" value="ECO:0007669"/>
    <property type="project" value="UniProtKB-EC"/>
</dbReference>
<keyword evidence="9" id="KW-1185">Reference proteome</keyword>
<dbReference type="SUPFAM" id="SSF51735">
    <property type="entry name" value="NAD(P)-binding Rossmann-fold domains"/>
    <property type="match status" value="1"/>
</dbReference>
<name>A0ABV7TTI7_9NEIS</name>
<dbReference type="RefSeq" id="WP_390278246.1">
    <property type="nucleotide sequence ID" value="NZ_JBHRYH010000017.1"/>
</dbReference>
<dbReference type="InterPro" id="IPR036291">
    <property type="entry name" value="NAD(P)-bd_dom_sf"/>
</dbReference>
<keyword evidence="6" id="KW-0521">NADP</keyword>
<evidence type="ECO:0000256" key="5">
    <source>
        <dbReference type="ARBA" id="ARBA00048200"/>
    </source>
</evidence>
<comment type="caution">
    <text evidence="8">The sequence shown here is derived from an EMBL/GenBank/DDBJ whole genome shotgun (WGS) entry which is preliminary data.</text>
</comment>
<dbReference type="EC" id="1.1.1.133" evidence="3 6"/>
<evidence type="ECO:0000256" key="3">
    <source>
        <dbReference type="ARBA" id="ARBA00012929"/>
    </source>
</evidence>
<dbReference type="InterPro" id="IPR029903">
    <property type="entry name" value="RmlD-like-bd"/>
</dbReference>
<reference evidence="9" key="1">
    <citation type="journal article" date="2019" name="Int. J. Syst. Evol. Microbiol.">
        <title>The Global Catalogue of Microorganisms (GCM) 10K type strain sequencing project: providing services to taxonomists for standard genome sequencing and annotation.</title>
        <authorList>
            <consortium name="The Broad Institute Genomics Platform"/>
            <consortium name="The Broad Institute Genome Sequencing Center for Infectious Disease"/>
            <person name="Wu L."/>
            <person name="Ma J."/>
        </authorList>
    </citation>
    <scope>NUCLEOTIDE SEQUENCE [LARGE SCALE GENOMIC DNA]</scope>
    <source>
        <strain evidence="9">KCTC 42195</strain>
    </source>
</reference>
<dbReference type="NCBIfam" id="TIGR01214">
    <property type="entry name" value="rmlD"/>
    <property type="match status" value="1"/>
</dbReference>
<organism evidence="8 9">
    <name type="scientific">Vogesella amnigena</name>
    <dbReference type="NCBI Taxonomy" id="1507449"/>
    <lineage>
        <taxon>Bacteria</taxon>
        <taxon>Pseudomonadati</taxon>
        <taxon>Pseudomonadota</taxon>
        <taxon>Betaproteobacteria</taxon>
        <taxon>Neisseriales</taxon>
        <taxon>Chromobacteriaceae</taxon>
        <taxon>Vogesella</taxon>
    </lineage>
</organism>
<evidence type="ECO:0000256" key="6">
    <source>
        <dbReference type="RuleBase" id="RU364082"/>
    </source>
</evidence>
<dbReference type="Gene3D" id="3.40.50.720">
    <property type="entry name" value="NAD(P)-binding Rossmann-like Domain"/>
    <property type="match status" value="1"/>
</dbReference>
<comment type="similarity">
    <text evidence="2 6">Belongs to the dTDP-4-dehydrorhamnose reductase family.</text>
</comment>
<evidence type="ECO:0000256" key="2">
    <source>
        <dbReference type="ARBA" id="ARBA00010944"/>
    </source>
</evidence>
<evidence type="ECO:0000256" key="4">
    <source>
        <dbReference type="ARBA" id="ARBA00017099"/>
    </source>
</evidence>
<comment type="catalytic activity">
    <reaction evidence="5 6">
        <text>dTDP-beta-L-rhamnose + NADP(+) = dTDP-4-dehydro-beta-L-rhamnose + NADPH + H(+)</text>
        <dbReference type="Rhea" id="RHEA:21796"/>
        <dbReference type="ChEBI" id="CHEBI:15378"/>
        <dbReference type="ChEBI" id="CHEBI:57510"/>
        <dbReference type="ChEBI" id="CHEBI:57783"/>
        <dbReference type="ChEBI" id="CHEBI:58349"/>
        <dbReference type="ChEBI" id="CHEBI:62830"/>
        <dbReference type="EC" id="1.1.1.133"/>
    </reaction>
</comment>
<dbReference type="Pfam" id="PF04321">
    <property type="entry name" value="RmlD_sub_bind"/>
    <property type="match status" value="1"/>
</dbReference>
<feature type="domain" description="RmlD-like substrate binding" evidence="7">
    <location>
        <begin position="3"/>
        <end position="293"/>
    </location>
</feature>
<sequence>MTRILITGGSGQLGFELQRALSLFGELRCPGRQQLNLAQPAAILAWLDAERPDVIVNAAAYTAVDRAESEPALARAINRAAPAAMAQWAAANDALLLHYSTDYVFDGSGETPWREDDAARPLSEYGRSKWQGEQAVRASGCRHFILRTSWLAGLHGGNFMKTMLQLAASREQLQVVDDQFGAPTPACLLADVSAQLLARSLAEPAQPYGCYHVASQGVCSWYQYADFVLRLARAANWPLLLAADGLQAIPSADYPQQALRPAYSALDCGKLQRQYDLQLPHWQQGIHLLFAQLDATRRS</sequence>
<evidence type="ECO:0000313" key="8">
    <source>
        <dbReference type="EMBL" id="MFC3626056.1"/>
    </source>
</evidence>